<dbReference type="InterPro" id="IPR010650">
    <property type="entry name" value="PrkA_C"/>
</dbReference>
<dbReference type="SMART" id="SM00763">
    <property type="entry name" value="AAA_PrkA"/>
    <property type="match status" value="1"/>
</dbReference>
<dbReference type="PIRSF" id="PIRSF000549">
    <property type="entry name" value="Ser_prot_kin"/>
    <property type="match status" value="1"/>
</dbReference>
<dbReference type="FunCoup" id="S0EY99">
    <property type="interactions" value="3"/>
</dbReference>
<dbReference type="Pfam" id="PF06798">
    <property type="entry name" value="PrkA"/>
    <property type="match status" value="1"/>
</dbReference>
<organism evidence="2 3">
    <name type="scientific">Chthonomonas calidirosea (strain DSM 23976 / ICMP 18418 / T49)</name>
    <dbReference type="NCBI Taxonomy" id="1303518"/>
    <lineage>
        <taxon>Bacteria</taxon>
        <taxon>Bacillati</taxon>
        <taxon>Armatimonadota</taxon>
        <taxon>Chthonomonadia</taxon>
        <taxon>Chthonomonadales</taxon>
        <taxon>Chthonomonadaceae</taxon>
        <taxon>Chthonomonas</taxon>
    </lineage>
</organism>
<sequence>MKMTGTSTTDFLRRMSEQRAHERELAWEGTFADYLDMVIKNPRIADLAHARIYNMILDAGIEEIGENQRRYKFFENELYGLDRTLQLLVEEYFSPAARRLDIRKRILMLVGPVGGGKSTLVTLIKRGLERYSKTPNGAIYAIKGCPMHEEPLHLIPEDLRPQFKQEFGIHIEGDLCPVCRYRLDNEWGTDYHKVPVERIFFSERDRVGIGTFKPADPKSQDVAELTGSVNIQALTEYGRESDPRAYNFDGELNIANRGVMEFIEMLKAEKRFLYELNTVAGEQTIKASRFALIYCDVAVIAHTNEYEYNSYFSNKENEAMIDRIFVVKVPYNLRVSDEVRIYEKLISQSDMSDRSTGSELNLARVHIAPYTLRVAAMFAVLTRLKPSKRAGISLMTKMKLYDGEKVGDWDQRHVKELREEYLDEGMTGVSPRFIINRISAALVRGGKNYVTPIDMLRALRDGITEYTNNEEERKKLLGFIDEVRKEFDEYAKKEVQRAFVYSYDESAKTLLDNYIDNVEAYCNHEKVKHPVTGEDIDPDEALMRSIEEQINISENQKREFREGIMRSVGSLARRGLTFTVSSDERLREAIEKKLFADLKNIVKITTSTKTPDAEQLKKVNEVVERMCREQGYTPESANDLLRYVGTLLNR</sequence>
<proteinExistence type="predicted"/>
<keyword evidence="2" id="KW-0418">Kinase</keyword>
<dbReference type="InParanoid" id="S0EY99"/>
<accession>S0EY99</accession>
<dbReference type="SUPFAM" id="SSF52540">
    <property type="entry name" value="P-loop containing nucleoside triphosphate hydrolases"/>
    <property type="match status" value="1"/>
</dbReference>
<evidence type="ECO:0000313" key="3">
    <source>
        <dbReference type="Proteomes" id="UP000014227"/>
    </source>
</evidence>
<gene>
    <name evidence="2" type="ORF">CCALI_02904</name>
</gene>
<dbReference type="EMBL" id="HF951689">
    <property type="protein sequence ID" value="CCW36689.1"/>
    <property type="molecule type" value="Genomic_DNA"/>
</dbReference>
<dbReference type="InterPro" id="IPR016230">
    <property type="entry name" value="PrkA/YeaG"/>
</dbReference>
<dbReference type="PANTHER" id="PTHR30267:SF2">
    <property type="entry name" value="PROTEIN PRKA"/>
    <property type="match status" value="1"/>
</dbReference>
<dbReference type="InterPro" id="IPR013153">
    <property type="entry name" value="Prk_AAA"/>
</dbReference>
<name>S0EY99_CHTCT</name>
<dbReference type="STRING" id="454171.CP488_01184"/>
<feature type="domain" description="PrkA AAA" evidence="1">
    <location>
        <begin position="29"/>
        <end position="391"/>
    </location>
</feature>
<dbReference type="Gene3D" id="3.40.50.300">
    <property type="entry name" value="P-loop containing nucleotide triphosphate hydrolases"/>
    <property type="match status" value="1"/>
</dbReference>
<keyword evidence="3" id="KW-1185">Reference proteome</keyword>
<dbReference type="AlphaFoldDB" id="S0EY99"/>
<protein>
    <submittedName>
        <fullName evidence="2">Putative serine protein kinase, PrkA</fullName>
    </submittedName>
</protein>
<dbReference type="KEGG" id="ccz:CCALI_02904"/>
<dbReference type="HOGENOM" id="CLU_028588_2_0_0"/>
<dbReference type="Proteomes" id="UP000014227">
    <property type="component" value="Chromosome I"/>
</dbReference>
<keyword evidence="2" id="KW-0808">Transferase</keyword>
<dbReference type="GO" id="GO:0004672">
    <property type="term" value="F:protein kinase activity"/>
    <property type="evidence" value="ECO:0007669"/>
    <property type="project" value="InterPro"/>
</dbReference>
<dbReference type="PANTHER" id="PTHR30267">
    <property type="entry name" value="PROTEIN KINASE PRKA"/>
    <property type="match status" value="1"/>
</dbReference>
<dbReference type="InterPro" id="IPR027417">
    <property type="entry name" value="P-loop_NTPase"/>
</dbReference>
<reference evidence="3" key="1">
    <citation type="submission" date="2013-03" db="EMBL/GenBank/DDBJ databases">
        <title>Genome sequence of Chthonomonas calidirosea, the first sequenced genome from the Armatimonadetes phylum (formally candidate division OP10).</title>
        <authorList>
            <person name="Lee K.C.Y."/>
            <person name="Morgan X.C."/>
            <person name="Dunfield P.F."/>
            <person name="Tamas I."/>
            <person name="Houghton K.M."/>
            <person name="Vyssotski M."/>
            <person name="Ryan J.L.J."/>
            <person name="Lagutin K."/>
            <person name="McDonald I.R."/>
            <person name="Stott M.B."/>
        </authorList>
    </citation>
    <scope>NUCLEOTIDE SEQUENCE [LARGE SCALE GENOMIC DNA]</scope>
    <source>
        <strain evidence="3">DSM 23976 / ICMP 18418 / T49</strain>
    </source>
</reference>
<evidence type="ECO:0000259" key="1">
    <source>
        <dbReference type="SMART" id="SM00763"/>
    </source>
</evidence>
<evidence type="ECO:0000313" key="2">
    <source>
        <dbReference type="EMBL" id="CCW36689.1"/>
    </source>
</evidence>
<dbReference type="eggNOG" id="COG2766">
    <property type="taxonomic scope" value="Bacteria"/>
</dbReference>
<dbReference type="RefSeq" id="WP_016484193.1">
    <property type="nucleotide sequence ID" value="NC_021487.1"/>
</dbReference>
<dbReference type="Pfam" id="PF08298">
    <property type="entry name" value="AAA_PrkA"/>
    <property type="match status" value="1"/>
</dbReference>
<dbReference type="PATRIC" id="fig|1303518.3.peg.3008"/>